<reference evidence="5" key="1">
    <citation type="submission" date="2021-11" db="EMBL/GenBank/DDBJ databases">
        <title>Vibrio ZSDE26 sp. nov. and Vibrio ZSDZ34 sp. nov., isolated from coastal seawater in Qingdao.</title>
        <authorList>
            <person name="Zhang P."/>
        </authorList>
    </citation>
    <scope>NUCLEOTIDE SEQUENCE</scope>
    <source>
        <strain evidence="5">ZSDE26</strain>
    </source>
</reference>
<dbReference type="Pfam" id="PF00072">
    <property type="entry name" value="Response_reg"/>
    <property type="match status" value="1"/>
</dbReference>
<dbReference type="PANTHER" id="PTHR44591:SF14">
    <property type="entry name" value="PROTEIN PILG"/>
    <property type="match status" value="1"/>
</dbReference>
<feature type="domain" description="Response regulatory" evidence="4">
    <location>
        <begin position="2"/>
        <end position="119"/>
    </location>
</feature>
<dbReference type="CDD" id="cd00156">
    <property type="entry name" value="REC"/>
    <property type="match status" value="1"/>
</dbReference>
<comment type="caution">
    <text evidence="5">The sequence shown here is derived from an EMBL/GenBank/DDBJ whole genome shotgun (WGS) entry which is preliminary data.</text>
</comment>
<keyword evidence="2" id="KW-0902">Two-component regulatory system</keyword>
<evidence type="ECO:0000259" key="4">
    <source>
        <dbReference type="PROSITE" id="PS50110"/>
    </source>
</evidence>
<evidence type="ECO:0000313" key="5">
    <source>
        <dbReference type="EMBL" id="MCK6265529.1"/>
    </source>
</evidence>
<dbReference type="RefSeq" id="WP_248010597.1">
    <property type="nucleotide sequence ID" value="NZ_JAJHVV010000016.1"/>
</dbReference>
<sequence>MKVLIVDDSKATLEIVRRSLESYPYKRLSIKKAENAADALVLIEDWKPDIVLTDWYMPGMSGVELVEVITQMNPDIKTAMITMVDDEQLIVKAQNAGAKFVLSKPFEDEDLHSKLRPLTTTIGDKGMLGDPTEYQGDLALPQVSTLEKHMQRIVSKDMTLFMIHPQEFDESKLPCLMAMYVDSENQKPKTIALLDIQAICLFAKSNNKVTATDLQHTLESKVVSKEILDSCHKTLSDTSLAFLDNRTKKSLRLKSVSLLPHTFEKLEKLYAKGPEERVDFSCQIGESELGKVTLVGY</sequence>
<protein>
    <submittedName>
        <fullName evidence="5">Response regulator</fullName>
    </submittedName>
</protein>
<dbReference type="SUPFAM" id="SSF52172">
    <property type="entry name" value="CheY-like"/>
    <property type="match status" value="1"/>
</dbReference>
<evidence type="ECO:0000256" key="2">
    <source>
        <dbReference type="ARBA" id="ARBA00023012"/>
    </source>
</evidence>
<feature type="modified residue" description="4-aspartylphosphate" evidence="3">
    <location>
        <position position="54"/>
    </location>
</feature>
<dbReference type="InterPro" id="IPR050595">
    <property type="entry name" value="Bact_response_regulator"/>
</dbReference>
<dbReference type="Gene3D" id="3.40.50.2300">
    <property type="match status" value="1"/>
</dbReference>
<proteinExistence type="predicted"/>
<keyword evidence="1 3" id="KW-0597">Phosphoprotein</keyword>
<dbReference type="GO" id="GO:0000160">
    <property type="term" value="P:phosphorelay signal transduction system"/>
    <property type="evidence" value="ECO:0007669"/>
    <property type="project" value="UniProtKB-KW"/>
</dbReference>
<name>A0A9X1XMI5_9VIBR</name>
<dbReference type="PANTHER" id="PTHR44591">
    <property type="entry name" value="STRESS RESPONSE REGULATOR PROTEIN 1"/>
    <property type="match status" value="1"/>
</dbReference>
<keyword evidence="6" id="KW-1185">Reference proteome</keyword>
<dbReference type="SMART" id="SM00448">
    <property type="entry name" value="REC"/>
    <property type="match status" value="1"/>
</dbReference>
<evidence type="ECO:0000256" key="1">
    <source>
        <dbReference type="ARBA" id="ARBA00022553"/>
    </source>
</evidence>
<evidence type="ECO:0000313" key="6">
    <source>
        <dbReference type="Proteomes" id="UP001139559"/>
    </source>
</evidence>
<dbReference type="Proteomes" id="UP001139559">
    <property type="component" value="Unassembled WGS sequence"/>
</dbReference>
<dbReference type="InterPro" id="IPR001789">
    <property type="entry name" value="Sig_transdc_resp-reg_receiver"/>
</dbReference>
<accession>A0A9X1XMI5</accession>
<dbReference type="InterPro" id="IPR011006">
    <property type="entry name" value="CheY-like_superfamily"/>
</dbReference>
<dbReference type="AlphaFoldDB" id="A0A9X1XMI5"/>
<gene>
    <name evidence="5" type="ORF">KP803_19900</name>
</gene>
<dbReference type="EMBL" id="JAJHVV010000016">
    <property type="protein sequence ID" value="MCK6265529.1"/>
    <property type="molecule type" value="Genomic_DNA"/>
</dbReference>
<organism evidence="5 6">
    <name type="scientific">Vibrio amylolyticus</name>
    <dbReference type="NCBI Taxonomy" id="2847292"/>
    <lineage>
        <taxon>Bacteria</taxon>
        <taxon>Pseudomonadati</taxon>
        <taxon>Pseudomonadota</taxon>
        <taxon>Gammaproteobacteria</taxon>
        <taxon>Vibrionales</taxon>
        <taxon>Vibrionaceae</taxon>
        <taxon>Vibrio</taxon>
    </lineage>
</organism>
<dbReference type="PROSITE" id="PS50110">
    <property type="entry name" value="RESPONSE_REGULATORY"/>
    <property type="match status" value="1"/>
</dbReference>
<evidence type="ECO:0000256" key="3">
    <source>
        <dbReference type="PROSITE-ProRule" id="PRU00169"/>
    </source>
</evidence>